<gene>
    <name evidence="2" type="ORF">INT08_11280</name>
</gene>
<dbReference type="SUPFAM" id="SSF53098">
    <property type="entry name" value="Ribonuclease H-like"/>
    <property type="match status" value="1"/>
</dbReference>
<dbReference type="EMBL" id="JADGII010000059">
    <property type="protein sequence ID" value="MBF0637740.1"/>
    <property type="molecule type" value="Genomic_DNA"/>
</dbReference>
<dbReference type="InterPro" id="IPR012337">
    <property type="entry name" value="RNaseH-like_sf"/>
</dbReference>
<sequence length="334" mass="39343">MIDFVHYWAEKSGIAVTRFIQWLGIASSKYYSWQNRYGKVNEHNGLIPRDFWLEEWEKQAIINFHTQYPLEGYRRLTYMMLDQDIVAVSPSSVYRVLSAAGLLRRWNVKKSSKGNGFKQPLKPHEHWHIDVSYVNILGTFYYLCSILDGCSRYIVHWELRQKMTEQDVEIILQRAHEKFSEAKPRIISDNGPQFIAKDFKEYIRVMGMSHVRTSPFYPQSNGKLERYHKTIKAECIRPKVALSLEDARNQIDSYIQRYNNERLHSAIGYIAPKDKLQGKDAQIFKERDQKLEAARDARKQKRLEKRNGIESLKTRTISNNLNQLTLPTQFSSFN</sequence>
<dbReference type="Proteomes" id="UP000619838">
    <property type="component" value="Unassembled WGS sequence"/>
</dbReference>
<accession>A0ABR9XUL8</accession>
<evidence type="ECO:0000259" key="1">
    <source>
        <dbReference type="PROSITE" id="PS50994"/>
    </source>
</evidence>
<dbReference type="Gene3D" id="3.30.420.10">
    <property type="entry name" value="Ribonuclease H-like superfamily/Ribonuclease H"/>
    <property type="match status" value="1"/>
</dbReference>
<dbReference type="InterPro" id="IPR036397">
    <property type="entry name" value="RNaseH_sf"/>
</dbReference>
<dbReference type="Pfam" id="PF13333">
    <property type="entry name" value="rve_2"/>
    <property type="match status" value="1"/>
</dbReference>
<organism evidence="2 3">
    <name type="scientific">Prosthecochloris ethylica</name>
    <dbReference type="NCBI Taxonomy" id="2743976"/>
    <lineage>
        <taxon>Bacteria</taxon>
        <taxon>Pseudomonadati</taxon>
        <taxon>Chlorobiota</taxon>
        <taxon>Chlorobiia</taxon>
        <taxon>Chlorobiales</taxon>
        <taxon>Chlorobiaceae</taxon>
        <taxon>Prosthecochloris</taxon>
    </lineage>
</organism>
<dbReference type="InterPro" id="IPR050900">
    <property type="entry name" value="Transposase_IS3/IS150/IS904"/>
</dbReference>
<dbReference type="NCBIfam" id="NF033516">
    <property type="entry name" value="transpos_IS3"/>
    <property type="match status" value="1"/>
</dbReference>
<proteinExistence type="predicted"/>
<dbReference type="InterPro" id="IPR048020">
    <property type="entry name" value="Transpos_IS3"/>
</dbReference>
<comment type="caution">
    <text evidence="2">The sequence shown here is derived from an EMBL/GenBank/DDBJ whole genome shotgun (WGS) entry which is preliminary data.</text>
</comment>
<dbReference type="InterPro" id="IPR001584">
    <property type="entry name" value="Integrase_cat-core"/>
</dbReference>
<protein>
    <submittedName>
        <fullName evidence="2">IS3 family transposase</fullName>
    </submittedName>
</protein>
<name>A0ABR9XUL8_9CHLB</name>
<dbReference type="PANTHER" id="PTHR46889">
    <property type="entry name" value="TRANSPOSASE INSF FOR INSERTION SEQUENCE IS3B-RELATED"/>
    <property type="match status" value="1"/>
</dbReference>
<dbReference type="Pfam" id="PF00665">
    <property type="entry name" value="rve"/>
    <property type="match status" value="1"/>
</dbReference>
<keyword evidence="3" id="KW-1185">Reference proteome</keyword>
<dbReference type="PROSITE" id="PS50994">
    <property type="entry name" value="INTEGRASE"/>
    <property type="match status" value="1"/>
</dbReference>
<reference evidence="2 3" key="1">
    <citation type="journal article" date="2020" name="Microorganisms">
        <title>Simultaneous Genome Sequencing of Prosthecochloris ethylica and Desulfuromonas acetoxidans within a Syntrophic Mixture Reveals Unique Pili and Protein Interactions.</title>
        <authorList>
            <person name="Kyndt J.A."/>
            <person name="Van Beeumen J.J."/>
            <person name="Meyer T.E."/>
        </authorList>
    </citation>
    <scope>NUCLEOTIDE SEQUENCE [LARGE SCALE GENOMIC DNA]</scope>
    <source>
        <strain evidence="2 3">N3</strain>
    </source>
</reference>
<evidence type="ECO:0000313" key="3">
    <source>
        <dbReference type="Proteomes" id="UP000619838"/>
    </source>
</evidence>
<dbReference type="PANTHER" id="PTHR46889:SF4">
    <property type="entry name" value="TRANSPOSASE INSO FOR INSERTION SEQUENCE ELEMENT IS911B-RELATED"/>
    <property type="match status" value="1"/>
</dbReference>
<evidence type="ECO:0000313" key="2">
    <source>
        <dbReference type="EMBL" id="MBF0637740.1"/>
    </source>
</evidence>
<dbReference type="RefSeq" id="WP_194185848.1">
    <property type="nucleotide sequence ID" value="NZ_JADGII010000059.1"/>
</dbReference>
<feature type="domain" description="Integrase catalytic" evidence="1">
    <location>
        <begin position="119"/>
        <end position="280"/>
    </location>
</feature>